<accession>A0ABV3FKK9</accession>
<evidence type="ECO:0000256" key="2">
    <source>
        <dbReference type="SAM" id="Phobius"/>
    </source>
</evidence>
<evidence type="ECO:0008006" key="5">
    <source>
        <dbReference type="Google" id="ProtNLM"/>
    </source>
</evidence>
<comment type="caution">
    <text evidence="3">The sequence shown here is derived from an EMBL/GenBank/DDBJ whole genome shotgun (WGS) entry which is preliminary data.</text>
</comment>
<dbReference type="RefSeq" id="WP_355083520.1">
    <property type="nucleotide sequence ID" value="NZ_JBEXKW010000003.1"/>
</dbReference>
<evidence type="ECO:0000313" key="3">
    <source>
        <dbReference type="EMBL" id="MEV0705953.1"/>
    </source>
</evidence>
<feature type="compositionally biased region" description="Polar residues" evidence="1">
    <location>
        <begin position="53"/>
        <end position="62"/>
    </location>
</feature>
<evidence type="ECO:0000313" key="4">
    <source>
        <dbReference type="Proteomes" id="UP001551695"/>
    </source>
</evidence>
<feature type="compositionally biased region" description="Low complexity" evidence="1">
    <location>
        <begin position="63"/>
        <end position="79"/>
    </location>
</feature>
<keyword evidence="2" id="KW-0472">Membrane</keyword>
<feature type="transmembrane region" description="Helical" evidence="2">
    <location>
        <begin position="20"/>
        <end position="42"/>
    </location>
</feature>
<protein>
    <recommendedName>
        <fullName evidence="5">SH3 domain-containing protein</fullName>
    </recommendedName>
</protein>
<proteinExistence type="predicted"/>
<name>A0ABV3FKK9_9NOCA</name>
<dbReference type="EMBL" id="JBFAKC010000001">
    <property type="protein sequence ID" value="MEV0705953.1"/>
    <property type="molecule type" value="Genomic_DNA"/>
</dbReference>
<evidence type="ECO:0000256" key="1">
    <source>
        <dbReference type="SAM" id="MobiDB-lite"/>
    </source>
</evidence>
<organism evidence="3 4">
    <name type="scientific">Nocardia aurea</name>
    <dbReference type="NCBI Taxonomy" id="2144174"/>
    <lineage>
        <taxon>Bacteria</taxon>
        <taxon>Bacillati</taxon>
        <taxon>Actinomycetota</taxon>
        <taxon>Actinomycetes</taxon>
        <taxon>Mycobacteriales</taxon>
        <taxon>Nocardiaceae</taxon>
        <taxon>Nocardia</taxon>
    </lineage>
</organism>
<keyword evidence="4" id="KW-1185">Reference proteome</keyword>
<reference evidence="3 4" key="1">
    <citation type="submission" date="2024-06" db="EMBL/GenBank/DDBJ databases">
        <title>The Natural Products Discovery Center: Release of the First 8490 Sequenced Strains for Exploring Actinobacteria Biosynthetic Diversity.</title>
        <authorList>
            <person name="Kalkreuter E."/>
            <person name="Kautsar S.A."/>
            <person name="Yang D."/>
            <person name="Bader C.D."/>
            <person name="Teijaro C.N."/>
            <person name="Fluegel L."/>
            <person name="Davis C.M."/>
            <person name="Simpson J.R."/>
            <person name="Lauterbach L."/>
            <person name="Steele A.D."/>
            <person name="Gui C."/>
            <person name="Meng S."/>
            <person name="Li G."/>
            <person name="Viehrig K."/>
            <person name="Ye F."/>
            <person name="Su P."/>
            <person name="Kiefer A.F."/>
            <person name="Nichols A."/>
            <person name="Cepeda A.J."/>
            <person name="Yan W."/>
            <person name="Fan B."/>
            <person name="Jiang Y."/>
            <person name="Adhikari A."/>
            <person name="Zheng C.-J."/>
            <person name="Schuster L."/>
            <person name="Cowan T.M."/>
            <person name="Smanski M.J."/>
            <person name="Chevrette M.G."/>
            <person name="De Carvalho L.P.S."/>
            <person name="Shen B."/>
        </authorList>
    </citation>
    <scope>NUCLEOTIDE SEQUENCE [LARGE SCALE GENOMIC DNA]</scope>
    <source>
        <strain evidence="3 4">NPDC050403</strain>
    </source>
</reference>
<keyword evidence="2" id="KW-0812">Transmembrane</keyword>
<sequence>MVEPGGGPASGGGAPENGTRVLAITAGLAAVLAFVVAIGLLIRSNQDPEDVPTPSTTLTSLAETVTVRTTESPTPTRPSISAPNTSPLPTQPAHRVGDDCSVDGGAGRWDVVTGRGWVCVPATTAPATPGGP</sequence>
<dbReference type="Proteomes" id="UP001551695">
    <property type="component" value="Unassembled WGS sequence"/>
</dbReference>
<keyword evidence="2" id="KW-1133">Transmembrane helix</keyword>
<feature type="region of interest" description="Disordered" evidence="1">
    <location>
        <begin position="44"/>
        <end position="106"/>
    </location>
</feature>
<gene>
    <name evidence="3" type="ORF">AB0I48_00130</name>
</gene>